<feature type="transmembrane region" description="Helical" evidence="4">
    <location>
        <begin position="21"/>
        <end position="43"/>
    </location>
</feature>
<feature type="transmembrane region" description="Helical" evidence="4">
    <location>
        <begin position="120"/>
        <end position="138"/>
    </location>
</feature>
<keyword evidence="7" id="KW-1185">Reference proteome</keyword>
<evidence type="ECO:0000256" key="2">
    <source>
        <dbReference type="ARBA" id="ARBA00012528"/>
    </source>
</evidence>
<dbReference type="AlphaFoldDB" id="A0A4R7JM81"/>
<evidence type="ECO:0000256" key="4">
    <source>
        <dbReference type="SAM" id="Phobius"/>
    </source>
</evidence>
<dbReference type="InterPro" id="IPR043128">
    <property type="entry name" value="Rev_trsase/Diguanyl_cyclase"/>
</dbReference>
<dbReference type="NCBIfam" id="TIGR00254">
    <property type="entry name" value="GGDEF"/>
    <property type="match status" value="1"/>
</dbReference>
<evidence type="ECO:0000259" key="5">
    <source>
        <dbReference type="PROSITE" id="PS50887"/>
    </source>
</evidence>
<dbReference type="Proteomes" id="UP000295830">
    <property type="component" value="Unassembled WGS sequence"/>
</dbReference>
<dbReference type="EC" id="2.7.7.65" evidence="2"/>
<name>A0A4R7JM81_9GAMM</name>
<evidence type="ECO:0000313" key="6">
    <source>
        <dbReference type="EMBL" id="TDT37799.1"/>
    </source>
</evidence>
<dbReference type="PANTHER" id="PTHR45138:SF9">
    <property type="entry name" value="DIGUANYLATE CYCLASE DGCM-RELATED"/>
    <property type="match status" value="1"/>
</dbReference>
<comment type="cofactor">
    <cofactor evidence="1">
        <name>Mg(2+)</name>
        <dbReference type="ChEBI" id="CHEBI:18420"/>
    </cofactor>
</comment>
<dbReference type="CDD" id="cd01949">
    <property type="entry name" value="GGDEF"/>
    <property type="match status" value="1"/>
</dbReference>
<comment type="catalytic activity">
    <reaction evidence="3">
        <text>2 GTP = 3',3'-c-di-GMP + 2 diphosphate</text>
        <dbReference type="Rhea" id="RHEA:24898"/>
        <dbReference type="ChEBI" id="CHEBI:33019"/>
        <dbReference type="ChEBI" id="CHEBI:37565"/>
        <dbReference type="ChEBI" id="CHEBI:58805"/>
        <dbReference type="EC" id="2.7.7.65"/>
    </reaction>
</comment>
<evidence type="ECO:0000256" key="3">
    <source>
        <dbReference type="ARBA" id="ARBA00034247"/>
    </source>
</evidence>
<protein>
    <recommendedName>
        <fullName evidence="2">diguanylate cyclase</fullName>
        <ecNumber evidence="2">2.7.7.65</ecNumber>
    </recommendedName>
</protein>
<feature type="transmembrane region" description="Helical" evidence="4">
    <location>
        <begin position="81"/>
        <end position="108"/>
    </location>
</feature>
<dbReference type="Pfam" id="PF00990">
    <property type="entry name" value="GGDEF"/>
    <property type="match status" value="1"/>
</dbReference>
<proteinExistence type="predicted"/>
<gene>
    <name evidence="6" type="ORF">DES49_2759</name>
</gene>
<feature type="domain" description="GGDEF" evidence="5">
    <location>
        <begin position="209"/>
        <end position="338"/>
    </location>
</feature>
<keyword evidence="4" id="KW-1133">Transmembrane helix</keyword>
<evidence type="ECO:0000256" key="1">
    <source>
        <dbReference type="ARBA" id="ARBA00001946"/>
    </source>
</evidence>
<feature type="transmembrane region" description="Helical" evidence="4">
    <location>
        <begin position="145"/>
        <end position="165"/>
    </location>
</feature>
<dbReference type="GO" id="GO:0052621">
    <property type="term" value="F:diguanylate cyclase activity"/>
    <property type="evidence" value="ECO:0007669"/>
    <property type="project" value="UniProtKB-EC"/>
</dbReference>
<accession>A0A4R7JM81</accession>
<dbReference type="SUPFAM" id="SSF55073">
    <property type="entry name" value="Nucleotide cyclase"/>
    <property type="match status" value="1"/>
</dbReference>
<comment type="caution">
    <text evidence="6">The sequence shown here is derived from an EMBL/GenBank/DDBJ whole genome shotgun (WGS) entry which is preliminary data.</text>
</comment>
<dbReference type="GO" id="GO:0005886">
    <property type="term" value="C:plasma membrane"/>
    <property type="evidence" value="ECO:0007669"/>
    <property type="project" value="TreeGrafter"/>
</dbReference>
<sequence length="341" mass="37531">MALKKLQHQYKQARKRFQADFRLSLITLFCLPAAIAIGGFAVFRSIDGNWLMAIVDLLLVAALLGILIFSWCTGRTRGAGIVLVLVTGCGVLAVVYLAGLVGLFWAFVDVIASFFLSPPMFAVPKVIILTGASLVLGAEAGLGTLPLISFATTIFIVSVFAYSFAIRSKAQADELEELATRDSLTGAGNRRMLEDELRIAIARFDRDTINTGLLMLDLDYFKQINDKYGHAEGDDVLRHFATLVESHSRRGDRFFRFGGEEFVLLLQDVDLHGLETAARHIHQVIRDYLTCSGGEVTCSIGGALIREDDNWERWLQRADQALYRAKGAGRDTIVLADPEAA</sequence>
<dbReference type="InterPro" id="IPR000160">
    <property type="entry name" value="GGDEF_dom"/>
</dbReference>
<keyword evidence="4" id="KW-0812">Transmembrane</keyword>
<feature type="transmembrane region" description="Helical" evidence="4">
    <location>
        <begin position="49"/>
        <end position="69"/>
    </location>
</feature>
<dbReference type="GO" id="GO:1902201">
    <property type="term" value="P:negative regulation of bacterial-type flagellum-dependent cell motility"/>
    <property type="evidence" value="ECO:0007669"/>
    <property type="project" value="TreeGrafter"/>
</dbReference>
<keyword evidence="4" id="KW-0472">Membrane</keyword>
<dbReference type="InterPro" id="IPR029787">
    <property type="entry name" value="Nucleotide_cyclase"/>
</dbReference>
<dbReference type="PANTHER" id="PTHR45138">
    <property type="entry name" value="REGULATORY COMPONENTS OF SENSORY TRANSDUCTION SYSTEM"/>
    <property type="match status" value="1"/>
</dbReference>
<evidence type="ECO:0000313" key="7">
    <source>
        <dbReference type="Proteomes" id="UP000295830"/>
    </source>
</evidence>
<dbReference type="OrthoDB" id="9812260at2"/>
<dbReference type="FunFam" id="3.30.70.270:FF:000001">
    <property type="entry name" value="Diguanylate cyclase domain protein"/>
    <property type="match status" value="1"/>
</dbReference>
<dbReference type="SMART" id="SM00267">
    <property type="entry name" value="GGDEF"/>
    <property type="match status" value="1"/>
</dbReference>
<organism evidence="6 7">
    <name type="scientific">Halospina denitrificans</name>
    <dbReference type="NCBI Taxonomy" id="332522"/>
    <lineage>
        <taxon>Bacteria</taxon>
        <taxon>Pseudomonadati</taxon>
        <taxon>Pseudomonadota</taxon>
        <taxon>Gammaproteobacteria</taxon>
        <taxon>Halospina</taxon>
    </lineage>
</organism>
<dbReference type="GO" id="GO:0043709">
    <property type="term" value="P:cell adhesion involved in single-species biofilm formation"/>
    <property type="evidence" value="ECO:0007669"/>
    <property type="project" value="TreeGrafter"/>
</dbReference>
<dbReference type="InterPro" id="IPR050469">
    <property type="entry name" value="Diguanylate_Cyclase"/>
</dbReference>
<dbReference type="PROSITE" id="PS50887">
    <property type="entry name" value="GGDEF"/>
    <property type="match status" value="1"/>
</dbReference>
<reference evidence="6 7" key="1">
    <citation type="submission" date="2019-03" db="EMBL/GenBank/DDBJ databases">
        <title>Genomic Encyclopedia of Type Strains, Phase IV (KMG-IV): sequencing the most valuable type-strain genomes for metagenomic binning, comparative biology and taxonomic classification.</title>
        <authorList>
            <person name="Goeker M."/>
        </authorList>
    </citation>
    <scope>NUCLEOTIDE SEQUENCE [LARGE SCALE GENOMIC DNA]</scope>
    <source>
        <strain evidence="6 7">DSM 15505</strain>
    </source>
</reference>
<dbReference type="EMBL" id="SOAX01000007">
    <property type="protein sequence ID" value="TDT37799.1"/>
    <property type="molecule type" value="Genomic_DNA"/>
</dbReference>
<dbReference type="Gene3D" id="3.30.70.270">
    <property type="match status" value="1"/>
</dbReference>